<comment type="caution">
    <text evidence="3">The sequence shown here is derived from an EMBL/GenBank/DDBJ whole genome shotgun (WGS) entry which is preliminary data.</text>
</comment>
<dbReference type="AlphaFoldDB" id="A0A918AGS6"/>
<accession>A0A918AGS6</accession>
<keyword evidence="2" id="KW-0472">Membrane</keyword>
<evidence type="ECO:0000256" key="1">
    <source>
        <dbReference type="SAM" id="MobiDB-lite"/>
    </source>
</evidence>
<dbReference type="Proteomes" id="UP000660745">
    <property type="component" value="Unassembled WGS sequence"/>
</dbReference>
<dbReference type="EMBL" id="BMNK01000021">
    <property type="protein sequence ID" value="GGP16379.1"/>
    <property type="molecule type" value="Genomic_DNA"/>
</dbReference>
<gene>
    <name evidence="3" type="ORF">GCM10012278_79850</name>
</gene>
<feature type="region of interest" description="Disordered" evidence="1">
    <location>
        <begin position="1"/>
        <end position="48"/>
    </location>
</feature>
<keyword evidence="2" id="KW-1133">Transmembrane helix</keyword>
<evidence type="ECO:0000313" key="3">
    <source>
        <dbReference type="EMBL" id="GGP16379.1"/>
    </source>
</evidence>
<reference evidence="3" key="2">
    <citation type="submission" date="2020-09" db="EMBL/GenBank/DDBJ databases">
        <authorList>
            <person name="Sun Q."/>
            <person name="Zhou Y."/>
        </authorList>
    </citation>
    <scope>NUCLEOTIDE SEQUENCE</scope>
    <source>
        <strain evidence="3">CGMCC 4.7430</strain>
    </source>
</reference>
<organism evidence="3 4">
    <name type="scientific">Nonomuraea glycinis</name>
    <dbReference type="NCBI Taxonomy" id="2047744"/>
    <lineage>
        <taxon>Bacteria</taxon>
        <taxon>Bacillati</taxon>
        <taxon>Actinomycetota</taxon>
        <taxon>Actinomycetes</taxon>
        <taxon>Streptosporangiales</taxon>
        <taxon>Streptosporangiaceae</taxon>
        <taxon>Nonomuraea</taxon>
    </lineage>
</organism>
<feature type="transmembrane region" description="Helical" evidence="2">
    <location>
        <begin position="85"/>
        <end position="108"/>
    </location>
</feature>
<sequence length="326" mass="34152">MISAPAPHRATTDRRAGARPAAQGVPPTGPIAPSRDGAHLSAEEPTGTKTAYDAIGARESHSNDGHTTEGCGMQATRGRSKFRKIWTRSLAGLAALLIAGAAGVVLAYPSVAATTCPGCYGLTELQPGVYTEQGLSGEQRAWVSQVVETARQRVSGFYGGRSGSPKLLVCLTEECYQHIGGGKERGIAVLNRSVMLSPRGLDPVIASHELSHVELHQRLSGGADVPQWFDEGLAVVVSNDPRYLAPESAPDRCLTDPTGPLPVTLGEWLHAAGQDPGTYAKSACQVSRWLRQNGGRAALHTLIKSLGNGGAFTALVKVAPQDQPTG</sequence>
<protein>
    <recommendedName>
        <fullName evidence="5">Peptidase MA-like domain-containing protein</fullName>
    </recommendedName>
</protein>
<keyword evidence="4" id="KW-1185">Reference proteome</keyword>
<name>A0A918AGS6_9ACTN</name>
<reference evidence="3" key="1">
    <citation type="journal article" date="2014" name="Int. J. Syst. Evol. Microbiol.">
        <title>Complete genome sequence of Corynebacterium casei LMG S-19264T (=DSM 44701T), isolated from a smear-ripened cheese.</title>
        <authorList>
            <consortium name="US DOE Joint Genome Institute (JGI-PGF)"/>
            <person name="Walter F."/>
            <person name="Albersmeier A."/>
            <person name="Kalinowski J."/>
            <person name="Ruckert C."/>
        </authorList>
    </citation>
    <scope>NUCLEOTIDE SEQUENCE</scope>
    <source>
        <strain evidence="3">CGMCC 4.7430</strain>
    </source>
</reference>
<keyword evidence="2" id="KW-0812">Transmembrane</keyword>
<evidence type="ECO:0000256" key="2">
    <source>
        <dbReference type="SAM" id="Phobius"/>
    </source>
</evidence>
<evidence type="ECO:0000313" key="4">
    <source>
        <dbReference type="Proteomes" id="UP000660745"/>
    </source>
</evidence>
<evidence type="ECO:0008006" key="5">
    <source>
        <dbReference type="Google" id="ProtNLM"/>
    </source>
</evidence>
<proteinExistence type="predicted"/>